<dbReference type="PANTHER" id="PTHR36150:SF1">
    <property type="entry name" value="DNA GYRASE INHIBITOR YACG"/>
    <property type="match status" value="1"/>
</dbReference>
<evidence type="ECO:0000313" key="3">
    <source>
        <dbReference type="EMBL" id="TWT90115.1"/>
    </source>
</evidence>
<dbReference type="RefSeq" id="WP_146396550.1">
    <property type="nucleotide sequence ID" value="NZ_SJPQ01000001.1"/>
</dbReference>
<protein>
    <submittedName>
        <fullName evidence="3">Zinc-binding protein</fullName>
    </submittedName>
</protein>
<dbReference type="EMBL" id="SJPQ01000001">
    <property type="protein sequence ID" value="TWT90115.1"/>
    <property type="molecule type" value="Genomic_DNA"/>
</dbReference>
<dbReference type="OrthoDB" id="9809663at2"/>
<evidence type="ECO:0000256" key="2">
    <source>
        <dbReference type="ARBA" id="ARBA00022833"/>
    </source>
</evidence>
<evidence type="ECO:0000313" key="4">
    <source>
        <dbReference type="Proteomes" id="UP000315440"/>
    </source>
</evidence>
<keyword evidence="1" id="KW-0479">Metal-binding</keyword>
<dbReference type="Pfam" id="PF03884">
    <property type="entry name" value="YacG"/>
    <property type="match status" value="1"/>
</dbReference>
<comment type="caution">
    <text evidence="3">The sequence shown here is derived from an EMBL/GenBank/DDBJ whole genome shotgun (WGS) entry which is preliminary data.</text>
</comment>
<reference evidence="3 4" key="1">
    <citation type="submission" date="2019-02" db="EMBL/GenBank/DDBJ databases">
        <title>Deep-cultivation of Planctomycetes and their phenomic and genomic characterization uncovers novel biology.</title>
        <authorList>
            <person name="Wiegand S."/>
            <person name="Jogler M."/>
            <person name="Boedeker C."/>
            <person name="Pinto D."/>
            <person name="Vollmers J."/>
            <person name="Rivas-Marin E."/>
            <person name="Kohn T."/>
            <person name="Peeters S.H."/>
            <person name="Heuer A."/>
            <person name="Rast P."/>
            <person name="Oberbeckmann S."/>
            <person name="Bunk B."/>
            <person name="Jeske O."/>
            <person name="Meyerdierks A."/>
            <person name="Storesund J.E."/>
            <person name="Kallscheuer N."/>
            <person name="Luecker S."/>
            <person name="Lage O.M."/>
            <person name="Pohl T."/>
            <person name="Merkel B.J."/>
            <person name="Hornburger P."/>
            <person name="Mueller R.-W."/>
            <person name="Bruemmer F."/>
            <person name="Labrenz M."/>
            <person name="Spormann A.M."/>
            <person name="Op Den Camp H."/>
            <person name="Overmann J."/>
            <person name="Amann R."/>
            <person name="Jetten M.S.M."/>
            <person name="Mascher T."/>
            <person name="Medema M.H."/>
            <person name="Devos D.P."/>
            <person name="Kaster A.-K."/>
            <person name="Ovreas L."/>
            <person name="Rohde M."/>
            <person name="Galperin M.Y."/>
            <person name="Jogler C."/>
        </authorList>
    </citation>
    <scope>NUCLEOTIDE SEQUENCE [LARGE SCALE GENOMIC DNA]</scope>
    <source>
        <strain evidence="3 4">Mal64</strain>
    </source>
</reference>
<dbReference type="Proteomes" id="UP000315440">
    <property type="component" value="Unassembled WGS sequence"/>
</dbReference>
<keyword evidence="2" id="KW-0862">Zinc</keyword>
<dbReference type="GO" id="GO:0008270">
    <property type="term" value="F:zinc ion binding"/>
    <property type="evidence" value="ECO:0007669"/>
    <property type="project" value="InterPro"/>
</dbReference>
<dbReference type="Gene3D" id="3.30.50.10">
    <property type="entry name" value="Erythroid Transcription Factor GATA-1, subunit A"/>
    <property type="match status" value="1"/>
</dbReference>
<accession>A0A5C5ZSS4</accession>
<dbReference type="InterPro" id="IPR013088">
    <property type="entry name" value="Znf_NHR/GATA"/>
</dbReference>
<dbReference type="AlphaFoldDB" id="A0A5C5ZSS4"/>
<proteinExistence type="predicted"/>
<dbReference type="SUPFAM" id="SSF57716">
    <property type="entry name" value="Glucocorticoid receptor-like (DNA-binding domain)"/>
    <property type="match status" value="1"/>
</dbReference>
<name>A0A5C5ZSS4_9BACT</name>
<evidence type="ECO:0000256" key="1">
    <source>
        <dbReference type="ARBA" id="ARBA00022723"/>
    </source>
</evidence>
<dbReference type="PANTHER" id="PTHR36150">
    <property type="entry name" value="DNA GYRASE INHIBITOR YACG"/>
    <property type="match status" value="1"/>
</dbReference>
<dbReference type="GO" id="GO:0006355">
    <property type="term" value="P:regulation of DNA-templated transcription"/>
    <property type="evidence" value="ECO:0007669"/>
    <property type="project" value="InterPro"/>
</dbReference>
<keyword evidence="4" id="KW-1185">Reference proteome</keyword>
<dbReference type="InterPro" id="IPR005584">
    <property type="entry name" value="DNA_gyrase_inhibitor_YacG"/>
</dbReference>
<sequence>MRCPVCNEEFDPAKTEAMPFCGERCKTIDLGRWLDESNSLPAVPDPDDYEG</sequence>
<organism evidence="3 4">
    <name type="scientific">Pseudobythopirellula maris</name>
    <dbReference type="NCBI Taxonomy" id="2527991"/>
    <lineage>
        <taxon>Bacteria</taxon>
        <taxon>Pseudomonadati</taxon>
        <taxon>Planctomycetota</taxon>
        <taxon>Planctomycetia</taxon>
        <taxon>Pirellulales</taxon>
        <taxon>Lacipirellulaceae</taxon>
        <taxon>Pseudobythopirellula</taxon>
    </lineage>
</organism>
<gene>
    <name evidence="3" type="ORF">Mal64_04980</name>
</gene>